<dbReference type="Gene3D" id="3.10.20.30">
    <property type="match status" value="1"/>
</dbReference>
<dbReference type="STRING" id="1526658.BHK69_00545"/>
<evidence type="ECO:0000256" key="1">
    <source>
        <dbReference type="ARBA" id="ARBA00022741"/>
    </source>
</evidence>
<dbReference type="SUPFAM" id="SSF54285">
    <property type="entry name" value="MoaD/ThiS"/>
    <property type="match status" value="1"/>
</dbReference>
<evidence type="ECO:0000313" key="5">
    <source>
        <dbReference type="Proteomes" id="UP000094969"/>
    </source>
</evidence>
<dbReference type="GO" id="GO:0000166">
    <property type="term" value="F:nucleotide binding"/>
    <property type="evidence" value="ECO:0007669"/>
    <property type="project" value="UniProtKB-KW"/>
</dbReference>
<dbReference type="KEGG" id="bvv:BHK69_00545"/>
<dbReference type="NCBIfam" id="TIGR01687">
    <property type="entry name" value="moaD_arch"/>
    <property type="match status" value="1"/>
</dbReference>
<dbReference type="PANTHER" id="PTHR33359:SF1">
    <property type="entry name" value="MOLYBDOPTERIN SYNTHASE SULFUR CARRIER SUBUNIT"/>
    <property type="match status" value="1"/>
</dbReference>
<evidence type="ECO:0000313" key="4">
    <source>
        <dbReference type="EMBL" id="AOO84059.1"/>
    </source>
</evidence>
<dbReference type="GO" id="GO:1990133">
    <property type="term" value="C:molybdopterin adenylyltransferase complex"/>
    <property type="evidence" value="ECO:0007669"/>
    <property type="project" value="TreeGrafter"/>
</dbReference>
<evidence type="ECO:0000256" key="2">
    <source>
        <dbReference type="ARBA" id="ARBA00024200"/>
    </source>
</evidence>
<accession>A0A1D7U9N2</accession>
<dbReference type="UniPathway" id="UPA00344"/>
<evidence type="ECO:0000256" key="3">
    <source>
        <dbReference type="ARBA" id="ARBA00024247"/>
    </source>
</evidence>
<dbReference type="Proteomes" id="UP000094969">
    <property type="component" value="Chromosome"/>
</dbReference>
<sequence>MKISYFSWLRTKTGIPNEEIALPVQCRTVDDLVRHLAARYPALAEIADARGSMRFTVNRRYVENSHELASDDEVGLFPPVTGG</sequence>
<dbReference type="EMBL" id="CP017147">
    <property type="protein sequence ID" value="AOO84059.1"/>
    <property type="molecule type" value="Genomic_DNA"/>
</dbReference>
<protein>
    <recommendedName>
        <fullName evidence="3">Molybdopterin synthase sulfur carrier subunit</fullName>
    </recommendedName>
</protein>
<reference evidence="4 5" key="1">
    <citation type="journal article" date="2015" name="Antonie Van Leeuwenhoek">
        <title>Bosea vaviloviae sp. nov., a new species of slow-growing rhizobia isolated from nodules of the relict species Vavilovia formosa (Stev.) Fed.</title>
        <authorList>
            <person name="Safronova V.I."/>
            <person name="Kuznetsova I.G."/>
            <person name="Sazanova A.L."/>
            <person name="Kimeklis A.K."/>
            <person name="Belimov A.A."/>
            <person name="Andronov E.E."/>
            <person name="Pinaev A.G."/>
            <person name="Chizhevskaya E.P."/>
            <person name="Pukhaev A.R."/>
            <person name="Popov K.P."/>
            <person name="Willems A."/>
            <person name="Tikhonovich I.A."/>
        </authorList>
    </citation>
    <scope>NUCLEOTIDE SEQUENCE [LARGE SCALE GENOMIC DNA]</scope>
    <source>
        <strain evidence="4 5">Vaf18</strain>
    </source>
</reference>
<keyword evidence="5" id="KW-1185">Reference proteome</keyword>
<organism evidence="4 5">
    <name type="scientific">Bosea vaviloviae</name>
    <dbReference type="NCBI Taxonomy" id="1526658"/>
    <lineage>
        <taxon>Bacteria</taxon>
        <taxon>Pseudomonadati</taxon>
        <taxon>Pseudomonadota</taxon>
        <taxon>Alphaproteobacteria</taxon>
        <taxon>Hyphomicrobiales</taxon>
        <taxon>Boseaceae</taxon>
        <taxon>Bosea</taxon>
    </lineage>
</organism>
<dbReference type="Pfam" id="PF02597">
    <property type="entry name" value="ThiS"/>
    <property type="match status" value="1"/>
</dbReference>
<dbReference type="InterPro" id="IPR010038">
    <property type="entry name" value="MoaD_arc-typ"/>
</dbReference>
<dbReference type="InterPro" id="IPR012675">
    <property type="entry name" value="Beta-grasp_dom_sf"/>
</dbReference>
<proteinExistence type="inferred from homology"/>
<dbReference type="GO" id="GO:0006777">
    <property type="term" value="P:Mo-molybdopterin cofactor biosynthetic process"/>
    <property type="evidence" value="ECO:0007669"/>
    <property type="project" value="InterPro"/>
</dbReference>
<dbReference type="CDD" id="cd00754">
    <property type="entry name" value="Ubl_MoaD"/>
    <property type="match status" value="1"/>
</dbReference>
<dbReference type="AlphaFoldDB" id="A0A1D7U9N2"/>
<dbReference type="InterPro" id="IPR016155">
    <property type="entry name" value="Mopterin_synth/thiamin_S_b"/>
</dbReference>
<gene>
    <name evidence="4" type="ORF">BHK69_00545</name>
</gene>
<dbReference type="InterPro" id="IPR003749">
    <property type="entry name" value="ThiS/MoaD-like"/>
</dbReference>
<keyword evidence="1" id="KW-0547">Nucleotide-binding</keyword>
<dbReference type="OrthoDB" id="9800712at2"/>
<dbReference type="InterPro" id="IPR044672">
    <property type="entry name" value="MOCS2A"/>
</dbReference>
<dbReference type="PANTHER" id="PTHR33359">
    <property type="entry name" value="MOLYBDOPTERIN SYNTHASE SULFUR CARRIER SUBUNIT"/>
    <property type="match status" value="1"/>
</dbReference>
<name>A0A1D7U9N2_9HYPH</name>
<dbReference type="RefSeq" id="WP_069693251.1">
    <property type="nucleotide sequence ID" value="NZ_CP017147.1"/>
</dbReference>
<dbReference type="NCBIfam" id="TIGR01682">
    <property type="entry name" value="moaD"/>
    <property type="match status" value="1"/>
</dbReference>
<comment type="similarity">
    <text evidence="2">Belongs to the MoaD family.</text>
</comment>